<comment type="caution">
    <text evidence="2">The sequence shown here is derived from an EMBL/GenBank/DDBJ whole genome shotgun (WGS) entry which is preliminary data.</text>
</comment>
<feature type="chain" id="PRO_5022087114" description="AA1-like domain-containing protein" evidence="1">
    <location>
        <begin position="19"/>
        <end position="146"/>
    </location>
</feature>
<organism evidence="2 3">
    <name type="scientific">Xylaria flabelliformis</name>
    <dbReference type="NCBI Taxonomy" id="2512241"/>
    <lineage>
        <taxon>Eukaryota</taxon>
        <taxon>Fungi</taxon>
        <taxon>Dikarya</taxon>
        <taxon>Ascomycota</taxon>
        <taxon>Pezizomycotina</taxon>
        <taxon>Sordariomycetes</taxon>
        <taxon>Xylariomycetidae</taxon>
        <taxon>Xylariales</taxon>
        <taxon>Xylariaceae</taxon>
        <taxon>Xylaria</taxon>
    </lineage>
</organism>
<evidence type="ECO:0000313" key="3">
    <source>
        <dbReference type="Proteomes" id="UP000319160"/>
    </source>
</evidence>
<keyword evidence="1" id="KW-0732">Signal</keyword>
<evidence type="ECO:0008006" key="4">
    <source>
        <dbReference type="Google" id="ProtNLM"/>
    </source>
</evidence>
<dbReference type="Proteomes" id="UP000319160">
    <property type="component" value="Unassembled WGS sequence"/>
</dbReference>
<gene>
    <name evidence="2" type="ORF">FHL15_007810</name>
</gene>
<evidence type="ECO:0000313" key="2">
    <source>
        <dbReference type="EMBL" id="TRX91205.1"/>
    </source>
</evidence>
<protein>
    <recommendedName>
        <fullName evidence="4">AA1-like domain-containing protein</fullName>
    </recommendedName>
</protein>
<feature type="signal peptide" evidence="1">
    <location>
        <begin position="1"/>
        <end position="18"/>
    </location>
</feature>
<dbReference type="EMBL" id="VFLP01000047">
    <property type="protein sequence ID" value="TRX91205.1"/>
    <property type="molecule type" value="Genomic_DNA"/>
</dbReference>
<accession>A0A553HTD1</accession>
<name>A0A553HTD1_9PEZI</name>
<sequence>MYANLIAPIAAFATMVAAIPAHELQARDAIYNVYNTSWISNPDQQVYYSAPTFSLKVPDDYLPGAPGFDVWCISWLDLNVARTNCSWNTEQPAGSDVSSTCHDITGNVLVQHTWSGGSSTGSAQTDSITHGFGVNPDDFPLTFKLN</sequence>
<evidence type="ECO:0000256" key="1">
    <source>
        <dbReference type="SAM" id="SignalP"/>
    </source>
</evidence>
<proteinExistence type="predicted"/>
<keyword evidence="3" id="KW-1185">Reference proteome</keyword>
<reference evidence="3" key="1">
    <citation type="submission" date="2019-06" db="EMBL/GenBank/DDBJ databases">
        <title>Draft genome sequence of the griseofulvin-producing fungus Xylaria cubensis strain G536.</title>
        <authorList>
            <person name="Mead M.E."/>
            <person name="Raja H.A."/>
            <person name="Steenwyk J.L."/>
            <person name="Knowles S.L."/>
            <person name="Oberlies N.H."/>
            <person name="Rokas A."/>
        </authorList>
    </citation>
    <scope>NUCLEOTIDE SEQUENCE [LARGE SCALE GENOMIC DNA]</scope>
    <source>
        <strain evidence="3">G536</strain>
    </source>
</reference>
<dbReference type="OrthoDB" id="4646456at2759"/>
<dbReference type="AlphaFoldDB" id="A0A553HTD1"/>